<dbReference type="AlphaFoldDB" id="A0A3P7LGB9"/>
<dbReference type="Gene3D" id="1.20.920.10">
    <property type="entry name" value="Bromodomain-like"/>
    <property type="match status" value="2"/>
</dbReference>
<dbReference type="PANTHER" id="PTHR13900">
    <property type="entry name" value="TRANSCRIPTION INITIATION FACTOR TFIID"/>
    <property type="match status" value="1"/>
</dbReference>
<feature type="domain" description="Bromo" evidence="4">
    <location>
        <begin position="114"/>
        <end position="184"/>
    </location>
</feature>
<dbReference type="GO" id="GO:0004402">
    <property type="term" value="F:histone acetyltransferase activity"/>
    <property type="evidence" value="ECO:0007669"/>
    <property type="project" value="InterPro"/>
</dbReference>
<dbReference type="GO" id="GO:0051123">
    <property type="term" value="P:RNA polymerase II preinitiation complex assembly"/>
    <property type="evidence" value="ECO:0007669"/>
    <property type="project" value="TreeGrafter"/>
</dbReference>
<dbReference type="PRINTS" id="PR00503">
    <property type="entry name" value="BROMODOMAIN"/>
</dbReference>
<evidence type="ECO:0000313" key="5">
    <source>
        <dbReference type="EMBL" id="VDN09713.1"/>
    </source>
</evidence>
<dbReference type="SUPFAM" id="SSF47370">
    <property type="entry name" value="Bromodomain"/>
    <property type="match status" value="2"/>
</dbReference>
<dbReference type="PROSITE" id="PS00633">
    <property type="entry name" value="BROMODOMAIN_1"/>
    <property type="match status" value="1"/>
</dbReference>
<evidence type="ECO:0000256" key="3">
    <source>
        <dbReference type="SAM" id="MobiDB-lite"/>
    </source>
</evidence>
<dbReference type="InterPro" id="IPR018359">
    <property type="entry name" value="Bromodomain_CS"/>
</dbReference>
<dbReference type="GO" id="GO:0005669">
    <property type="term" value="C:transcription factor TFIID complex"/>
    <property type="evidence" value="ECO:0007669"/>
    <property type="project" value="InterPro"/>
</dbReference>
<dbReference type="SMART" id="SM00297">
    <property type="entry name" value="BROMO"/>
    <property type="match status" value="2"/>
</dbReference>
<evidence type="ECO:0000313" key="6">
    <source>
        <dbReference type="Proteomes" id="UP000281553"/>
    </source>
</evidence>
<keyword evidence="1 2" id="KW-0103">Bromodomain</keyword>
<name>A0A3P7LGB9_DIBLA</name>
<organism evidence="5 6">
    <name type="scientific">Dibothriocephalus latus</name>
    <name type="common">Fish tapeworm</name>
    <name type="synonym">Diphyllobothrium latum</name>
    <dbReference type="NCBI Taxonomy" id="60516"/>
    <lineage>
        <taxon>Eukaryota</taxon>
        <taxon>Metazoa</taxon>
        <taxon>Spiralia</taxon>
        <taxon>Lophotrochozoa</taxon>
        <taxon>Platyhelminthes</taxon>
        <taxon>Cestoda</taxon>
        <taxon>Eucestoda</taxon>
        <taxon>Diphyllobothriidea</taxon>
        <taxon>Diphyllobothriidae</taxon>
        <taxon>Dibothriocephalus</taxon>
    </lineage>
</organism>
<dbReference type="PANTHER" id="PTHR13900:SF0">
    <property type="entry name" value="TRANSCRIPTION INITIATION FACTOR TFIID SUBUNIT 1"/>
    <property type="match status" value="1"/>
</dbReference>
<dbReference type="InterPro" id="IPR036427">
    <property type="entry name" value="Bromodomain-like_sf"/>
</dbReference>
<feature type="region of interest" description="Disordered" evidence="3">
    <location>
        <begin position="403"/>
        <end position="436"/>
    </location>
</feature>
<gene>
    <name evidence="5" type="ORF">DILT_LOCUS5544</name>
</gene>
<feature type="compositionally biased region" description="Polar residues" evidence="3">
    <location>
        <begin position="411"/>
        <end position="422"/>
    </location>
</feature>
<dbReference type="InterPro" id="IPR001487">
    <property type="entry name" value="Bromodomain"/>
</dbReference>
<dbReference type="InterPro" id="IPR040240">
    <property type="entry name" value="TAF1"/>
</dbReference>
<proteinExistence type="predicted"/>
<dbReference type="Pfam" id="PF00439">
    <property type="entry name" value="Bromodomain"/>
    <property type="match status" value="2"/>
</dbReference>
<evidence type="ECO:0000256" key="2">
    <source>
        <dbReference type="PROSITE-ProRule" id="PRU00035"/>
    </source>
</evidence>
<dbReference type="PROSITE" id="PS50014">
    <property type="entry name" value="BROMODOMAIN_2"/>
    <property type="match status" value="2"/>
</dbReference>
<evidence type="ECO:0000259" key="4">
    <source>
        <dbReference type="PROSITE" id="PS50014"/>
    </source>
</evidence>
<dbReference type="OrthoDB" id="6137085at2759"/>
<dbReference type="GO" id="GO:0017025">
    <property type="term" value="F:TBP-class protein binding"/>
    <property type="evidence" value="ECO:0007669"/>
    <property type="project" value="InterPro"/>
</dbReference>
<protein>
    <recommendedName>
        <fullName evidence="4">Bromo domain-containing protein</fullName>
    </recommendedName>
</protein>
<feature type="compositionally biased region" description="Acidic residues" evidence="3">
    <location>
        <begin position="248"/>
        <end position="258"/>
    </location>
</feature>
<feature type="domain" description="Bromo" evidence="4">
    <location>
        <begin position="1"/>
        <end position="62"/>
    </location>
</feature>
<reference evidence="5 6" key="1">
    <citation type="submission" date="2018-11" db="EMBL/GenBank/DDBJ databases">
        <authorList>
            <consortium name="Pathogen Informatics"/>
        </authorList>
    </citation>
    <scope>NUCLEOTIDE SEQUENCE [LARGE SCALE GENOMIC DNA]</scope>
</reference>
<evidence type="ECO:0000256" key="1">
    <source>
        <dbReference type="ARBA" id="ARBA00023117"/>
    </source>
</evidence>
<keyword evidence="6" id="KW-1185">Reference proteome</keyword>
<dbReference type="GO" id="GO:0016251">
    <property type="term" value="F:RNA polymerase II general transcription initiation factor activity"/>
    <property type="evidence" value="ECO:0007669"/>
    <property type="project" value="InterPro"/>
</dbReference>
<sequence>MQPVKEKDFPNYYSEIENPMDLSQIRMKINTNEYSTREEFLTDIRLIHDNSRKFNGPHSAYTETAKKMCSYVMEEFCHKEAKLMRLESLVNPLLDEDDLVSLNFLLQKAVEAMRGVENSRAFHFPVDKRRYPDYYKTIPHPMDLSTLERLVKEHRYHSREEFFADADLLLQNCIKYNGQESVLTKIATKMLSTAHTQLEADAETLETIEENIRHNGVWYGADLYSDDEDSLHTSKQRLGGKRRGSPNETEEDEIEIGEEAISHRFSGSVSKRRRTSEEGMYLNAAGDLTPEAASPINDFLDEDILSQDESQLSRNHETARSPYSSRVDSRISLNDMEYSSQAFMDERSRLSATEAPADSIPFGGRELSDTLVAQDLQLTDSECSTSLSEQGGELCADADFDVQTGAGGSRSAFTPQLDNEQANDGFGSPDYNYPRPQSRVEFFIGSDEEDSRSQPT</sequence>
<dbReference type="Proteomes" id="UP000281553">
    <property type="component" value="Unassembled WGS sequence"/>
</dbReference>
<feature type="region of interest" description="Disordered" evidence="3">
    <location>
        <begin position="230"/>
        <end position="275"/>
    </location>
</feature>
<feature type="compositionally biased region" description="Basic residues" evidence="3">
    <location>
        <begin position="234"/>
        <end position="244"/>
    </location>
</feature>
<accession>A0A3P7LGB9</accession>
<dbReference type="EMBL" id="UYRU01047622">
    <property type="protein sequence ID" value="VDN09713.1"/>
    <property type="molecule type" value="Genomic_DNA"/>
</dbReference>